<comment type="caution">
    <text evidence="3">The sequence shown here is derived from an EMBL/GenBank/DDBJ whole genome shotgun (WGS) entry which is preliminary data.</text>
</comment>
<keyword evidence="2" id="KW-1133">Transmembrane helix</keyword>
<evidence type="ECO:0000313" key="3">
    <source>
        <dbReference type="EMBL" id="MDR6218901.1"/>
    </source>
</evidence>
<sequence length="76" mass="8017">MPENNPHSDGRRQPTKRPPSGDLLVSALAACGAALCAPLLPEPAVTAPLLTAATFGLCLNRLLALRASQRPRHPQE</sequence>
<reference evidence="3" key="1">
    <citation type="submission" date="2023-07" db="EMBL/GenBank/DDBJ databases">
        <title>Sorghum-associated microbial communities from plants grown in Nebraska, USA.</title>
        <authorList>
            <person name="Schachtman D."/>
        </authorList>
    </citation>
    <scope>NUCLEOTIDE SEQUENCE</scope>
    <source>
        <strain evidence="3">BE330</strain>
    </source>
</reference>
<name>A0AAE4BNN3_9DEIO</name>
<feature type="compositionally biased region" description="Basic and acidic residues" evidence="1">
    <location>
        <begin position="1"/>
        <end position="12"/>
    </location>
</feature>
<dbReference type="EMBL" id="JAVDQK010000005">
    <property type="protein sequence ID" value="MDR6218901.1"/>
    <property type="molecule type" value="Genomic_DNA"/>
</dbReference>
<protein>
    <submittedName>
        <fullName evidence="3">Uncharacterized protein</fullName>
    </submittedName>
</protein>
<evidence type="ECO:0000313" key="4">
    <source>
        <dbReference type="Proteomes" id="UP001185331"/>
    </source>
</evidence>
<feature type="region of interest" description="Disordered" evidence="1">
    <location>
        <begin position="1"/>
        <end position="21"/>
    </location>
</feature>
<keyword evidence="2" id="KW-0812">Transmembrane</keyword>
<evidence type="ECO:0000256" key="2">
    <source>
        <dbReference type="SAM" id="Phobius"/>
    </source>
</evidence>
<keyword evidence="2" id="KW-0472">Membrane</keyword>
<evidence type="ECO:0000256" key="1">
    <source>
        <dbReference type="SAM" id="MobiDB-lite"/>
    </source>
</evidence>
<proteinExistence type="predicted"/>
<feature type="transmembrane region" description="Helical" evidence="2">
    <location>
        <begin position="46"/>
        <end position="64"/>
    </location>
</feature>
<dbReference type="AlphaFoldDB" id="A0AAE4BNN3"/>
<organism evidence="3 4">
    <name type="scientific">Deinococcus soli</name>
    <name type="common">ex Cha et al. 2016</name>
    <dbReference type="NCBI Taxonomy" id="1309411"/>
    <lineage>
        <taxon>Bacteria</taxon>
        <taxon>Thermotogati</taxon>
        <taxon>Deinococcota</taxon>
        <taxon>Deinococci</taxon>
        <taxon>Deinococcales</taxon>
        <taxon>Deinococcaceae</taxon>
        <taxon>Deinococcus</taxon>
    </lineage>
</organism>
<dbReference type="Proteomes" id="UP001185331">
    <property type="component" value="Unassembled WGS sequence"/>
</dbReference>
<dbReference type="RefSeq" id="WP_309853690.1">
    <property type="nucleotide sequence ID" value="NZ_JAVDQJ010000004.1"/>
</dbReference>
<accession>A0AAE4BNN3</accession>
<gene>
    <name evidence="3" type="ORF">J2Y00_002498</name>
</gene>